<dbReference type="RefSeq" id="WP_072885787.1">
    <property type="nucleotide sequence ID" value="NZ_FQVO01000014.1"/>
</dbReference>
<accession>A0A1M5AMX4</accession>
<dbReference type="Gene3D" id="3.40.50.1820">
    <property type="entry name" value="alpha/beta hydrolase"/>
    <property type="match status" value="1"/>
</dbReference>
<gene>
    <name evidence="1" type="ORF">SAMN05444408_11441</name>
</gene>
<keyword evidence="2" id="KW-1185">Reference proteome</keyword>
<name>A0A1M5AMX4_9FLAO</name>
<dbReference type="SUPFAM" id="SSF53474">
    <property type="entry name" value="alpha/beta-Hydrolases"/>
    <property type="match status" value="1"/>
</dbReference>
<dbReference type="EMBL" id="FQVO01000014">
    <property type="protein sequence ID" value="SHF31583.1"/>
    <property type="molecule type" value="Genomic_DNA"/>
</dbReference>
<dbReference type="InterPro" id="IPR029058">
    <property type="entry name" value="AB_hydrolase_fold"/>
</dbReference>
<dbReference type="AlphaFoldDB" id="A0A1M5AMX4"/>
<evidence type="ECO:0000313" key="2">
    <source>
        <dbReference type="Proteomes" id="UP000184236"/>
    </source>
</evidence>
<proteinExistence type="predicted"/>
<dbReference type="STRING" id="1302685.SAMN05444408_11441"/>
<protein>
    <recommendedName>
        <fullName evidence="3">Pimeloyl-ACP methyl ester carboxylesterase</fullName>
    </recommendedName>
</protein>
<evidence type="ECO:0008006" key="3">
    <source>
        <dbReference type="Google" id="ProtNLM"/>
    </source>
</evidence>
<dbReference type="OrthoDB" id="659408at2"/>
<reference evidence="2" key="1">
    <citation type="submission" date="2016-11" db="EMBL/GenBank/DDBJ databases">
        <authorList>
            <person name="Varghese N."/>
            <person name="Submissions S."/>
        </authorList>
    </citation>
    <scope>NUCLEOTIDE SEQUENCE [LARGE SCALE GENOMIC DNA]</scope>
    <source>
        <strain evidence="2">DSM 26898</strain>
    </source>
</reference>
<dbReference type="Proteomes" id="UP000184236">
    <property type="component" value="Unassembled WGS sequence"/>
</dbReference>
<organism evidence="1 2">
    <name type="scientific">Chryseobacterium takakiae</name>
    <dbReference type="NCBI Taxonomy" id="1302685"/>
    <lineage>
        <taxon>Bacteria</taxon>
        <taxon>Pseudomonadati</taxon>
        <taxon>Bacteroidota</taxon>
        <taxon>Flavobacteriia</taxon>
        <taxon>Flavobacteriales</taxon>
        <taxon>Weeksellaceae</taxon>
        <taxon>Chryseobacterium group</taxon>
        <taxon>Chryseobacterium</taxon>
    </lineage>
</organism>
<evidence type="ECO:0000313" key="1">
    <source>
        <dbReference type="EMBL" id="SHF31583.1"/>
    </source>
</evidence>
<sequence>MKIYVVSGLGADFKVLEKIQFPKQHEVVFIDWLIPEQNEEFQHYVHRMAGKIDDSEPFYLLGYSFGGILVQEINKLKPARKVVIMGSIRSDKEKSVLIKTGQVTRIPKLLPVRFFNEKTTNIYSIFRKFFDPKNPRILQYFQVRDPYYLKWSIEKISDWKFEENPDVIQILGDKDIVFPIKNCRPDYIIKGGTHLFPATKSKEVSYILKGVFK</sequence>